<proteinExistence type="predicted"/>
<sequence length="362" mass="39196">METVESDAVEVGTNKKTTATGFEGGEPPGPGEVSTWVLSQMKEVSSLLWVSFVGHEKEAMRLFSAIEASWRGSALMGKQIQVVGQKGKGARELQNLQCISVTRPFSYRATMTLAPLLSTLDLKVPVTETCRVSAEGLWNGMRMAKNNNTNLQYRSREWRYGRDGGENGFLIVGNALGRTLYHNLRRENSVKLQGLHANTITGTSRLKFPFPSLDSTSSASGEVPQPCDEKSSTTTAPLLPSSAGVISAVGFSKASFFEEEVFLPKQEKRWHGIASCDVVSGLKVGSCGGGLARWKGEDVSSPTQELLHTVSSRIHSQVTMLEGKAVIGETDMLQTMQLVALELAAKALDFFDVTEPTQMAAS</sequence>
<reference evidence="2 3" key="1">
    <citation type="journal article" date="2018" name="Proc. Natl. Acad. Sci. U.S.A.">
        <title>Draft genome sequence of Camellia sinensis var. sinensis provides insights into the evolution of the tea genome and tea quality.</title>
        <authorList>
            <person name="Wei C."/>
            <person name="Yang H."/>
            <person name="Wang S."/>
            <person name="Zhao J."/>
            <person name="Liu C."/>
            <person name="Gao L."/>
            <person name="Xia E."/>
            <person name="Lu Y."/>
            <person name="Tai Y."/>
            <person name="She G."/>
            <person name="Sun J."/>
            <person name="Cao H."/>
            <person name="Tong W."/>
            <person name="Gao Q."/>
            <person name="Li Y."/>
            <person name="Deng W."/>
            <person name="Jiang X."/>
            <person name="Wang W."/>
            <person name="Chen Q."/>
            <person name="Zhang S."/>
            <person name="Li H."/>
            <person name="Wu J."/>
            <person name="Wang P."/>
            <person name="Li P."/>
            <person name="Shi C."/>
            <person name="Zheng F."/>
            <person name="Jian J."/>
            <person name="Huang B."/>
            <person name="Shan D."/>
            <person name="Shi M."/>
            <person name="Fang C."/>
            <person name="Yue Y."/>
            <person name="Li F."/>
            <person name="Li D."/>
            <person name="Wei S."/>
            <person name="Han B."/>
            <person name="Jiang C."/>
            <person name="Yin Y."/>
            <person name="Xia T."/>
            <person name="Zhang Z."/>
            <person name="Bennetzen J.L."/>
            <person name="Zhao S."/>
            <person name="Wan X."/>
        </authorList>
    </citation>
    <scope>NUCLEOTIDE SEQUENCE [LARGE SCALE GENOMIC DNA]</scope>
    <source>
        <strain evidence="3">cv. Shuchazao</strain>
        <tissue evidence="2">Leaf</tissue>
    </source>
</reference>
<feature type="region of interest" description="Disordered" evidence="1">
    <location>
        <begin position="215"/>
        <end position="236"/>
    </location>
</feature>
<organism evidence="2 3">
    <name type="scientific">Camellia sinensis var. sinensis</name>
    <name type="common">China tea</name>
    <dbReference type="NCBI Taxonomy" id="542762"/>
    <lineage>
        <taxon>Eukaryota</taxon>
        <taxon>Viridiplantae</taxon>
        <taxon>Streptophyta</taxon>
        <taxon>Embryophyta</taxon>
        <taxon>Tracheophyta</taxon>
        <taxon>Spermatophyta</taxon>
        <taxon>Magnoliopsida</taxon>
        <taxon>eudicotyledons</taxon>
        <taxon>Gunneridae</taxon>
        <taxon>Pentapetalae</taxon>
        <taxon>asterids</taxon>
        <taxon>Ericales</taxon>
        <taxon>Theaceae</taxon>
        <taxon>Camellia</taxon>
    </lineage>
</organism>
<accession>A0A4S4EMD0</accession>
<name>A0A4S4EMD0_CAMSN</name>
<keyword evidence="3" id="KW-1185">Reference proteome</keyword>
<evidence type="ECO:0000256" key="1">
    <source>
        <dbReference type="SAM" id="MobiDB-lite"/>
    </source>
</evidence>
<dbReference type="AlphaFoldDB" id="A0A4S4EMD0"/>
<evidence type="ECO:0000313" key="3">
    <source>
        <dbReference type="Proteomes" id="UP000306102"/>
    </source>
</evidence>
<dbReference type="Proteomes" id="UP000306102">
    <property type="component" value="Unassembled WGS sequence"/>
</dbReference>
<dbReference type="EMBL" id="SDRB02003414">
    <property type="protein sequence ID" value="THG17801.1"/>
    <property type="molecule type" value="Genomic_DNA"/>
</dbReference>
<comment type="caution">
    <text evidence="2">The sequence shown here is derived from an EMBL/GenBank/DDBJ whole genome shotgun (WGS) entry which is preliminary data.</text>
</comment>
<protein>
    <submittedName>
        <fullName evidence="2">Uncharacterized protein</fullName>
    </submittedName>
</protein>
<gene>
    <name evidence="2" type="ORF">TEA_015414</name>
</gene>
<feature type="region of interest" description="Disordered" evidence="1">
    <location>
        <begin position="1"/>
        <end position="29"/>
    </location>
</feature>
<dbReference type="STRING" id="542762.A0A4S4EMD0"/>
<evidence type="ECO:0000313" key="2">
    <source>
        <dbReference type="EMBL" id="THG17801.1"/>
    </source>
</evidence>